<dbReference type="Gene3D" id="3.10.129.10">
    <property type="entry name" value="Hotdog Thioesterase"/>
    <property type="match status" value="1"/>
</dbReference>
<dbReference type="AlphaFoldDB" id="R8BWS4"/>
<dbReference type="InterPro" id="IPR006683">
    <property type="entry name" value="Thioestr_dom"/>
</dbReference>
<dbReference type="GO" id="GO:0016853">
    <property type="term" value="F:isomerase activity"/>
    <property type="evidence" value="ECO:0007669"/>
    <property type="project" value="UniProtKB-KW"/>
</dbReference>
<keyword evidence="3" id="KW-0413">Isomerase</keyword>
<dbReference type="GeneID" id="19325465"/>
<evidence type="ECO:0000313" key="4">
    <source>
        <dbReference type="Proteomes" id="UP000014074"/>
    </source>
</evidence>
<dbReference type="Pfam" id="PF03061">
    <property type="entry name" value="4HBT"/>
    <property type="match status" value="1"/>
</dbReference>
<evidence type="ECO:0000259" key="2">
    <source>
        <dbReference type="Pfam" id="PF03061"/>
    </source>
</evidence>
<dbReference type="KEGG" id="tmn:UCRPA7_496"/>
<evidence type="ECO:0000256" key="1">
    <source>
        <dbReference type="SAM" id="MobiDB-lite"/>
    </source>
</evidence>
<dbReference type="OrthoDB" id="506431at2759"/>
<name>R8BWS4_PHAM7</name>
<dbReference type="EMBL" id="KB932812">
    <property type="protein sequence ID" value="EOO03792.1"/>
    <property type="molecule type" value="Genomic_DNA"/>
</dbReference>
<proteinExistence type="predicted"/>
<reference evidence="4" key="1">
    <citation type="journal article" date="2013" name="Genome Announc.">
        <title>Draft genome sequence of the ascomycete Phaeoacremonium aleophilum strain UCR-PA7, a causal agent of the esca disease complex in grapevines.</title>
        <authorList>
            <person name="Blanco-Ulate B."/>
            <person name="Rolshausen P."/>
            <person name="Cantu D."/>
        </authorList>
    </citation>
    <scope>NUCLEOTIDE SEQUENCE [LARGE SCALE GENOMIC DNA]</scope>
    <source>
        <strain evidence="4">UCR-PA7</strain>
    </source>
</reference>
<sequence>MNVTIPERKVLPSGESNFLVNKRTLAADKRPMSKSTELLQGGGKADGEEPKNPFILMTALLDLGEDMCSYPGMLHGGLYSVLLDEVMGTAANFQTANAAYTAELTTKYKKPVRTPQVVLIRGRVIKKEGRKLQVRGTIEDKDGMSVPLR</sequence>
<dbReference type="PANTHER" id="PTHR47260:SF3">
    <property type="entry name" value="THIOESTERASE FAMILY PROTEIN (AFU_ORTHOLOGUE AFUA_7G03960)"/>
    <property type="match status" value="1"/>
</dbReference>
<dbReference type="SUPFAM" id="SSF54637">
    <property type="entry name" value="Thioesterase/thiol ester dehydrase-isomerase"/>
    <property type="match status" value="1"/>
</dbReference>
<dbReference type="eggNOG" id="ENOG502RP8F">
    <property type="taxonomic scope" value="Eukaryota"/>
</dbReference>
<dbReference type="CDD" id="cd03443">
    <property type="entry name" value="PaaI_thioesterase"/>
    <property type="match status" value="1"/>
</dbReference>
<accession>R8BWS4</accession>
<organism evidence="3 4">
    <name type="scientific">Phaeoacremonium minimum (strain UCR-PA7)</name>
    <name type="common">Esca disease fungus</name>
    <name type="synonym">Togninia minima</name>
    <dbReference type="NCBI Taxonomy" id="1286976"/>
    <lineage>
        <taxon>Eukaryota</taxon>
        <taxon>Fungi</taxon>
        <taxon>Dikarya</taxon>
        <taxon>Ascomycota</taxon>
        <taxon>Pezizomycotina</taxon>
        <taxon>Sordariomycetes</taxon>
        <taxon>Sordariomycetidae</taxon>
        <taxon>Togniniales</taxon>
        <taxon>Togniniaceae</taxon>
        <taxon>Phaeoacremonium</taxon>
    </lineage>
</organism>
<gene>
    <name evidence="3" type="ORF">UCRPA7_496</name>
</gene>
<dbReference type="PANTHER" id="PTHR47260">
    <property type="entry name" value="UPF0644 PROTEIN PB2B4.06"/>
    <property type="match status" value="1"/>
</dbReference>
<feature type="domain" description="Thioesterase" evidence="2">
    <location>
        <begin position="72"/>
        <end position="145"/>
    </location>
</feature>
<evidence type="ECO:0000313" key="3">
    <source>
        <dbReference type="EMBL" id="EOO03792.1"/>
    </source>
</evidence>
<dbReference type="Proteomes" id="UP000014074">
    <property type="component" value="Unassembled WGS sequence"/>
</dbReference>
<dbReference type="InterPro" id="IPR029069">
    <property type="entry name" value="HotDog_dom_sf"/>
</dbReference>
<dbReference type="RefSeq" id="XP_007911282.1">
    <property type="nucleotide sequence ID" value="XM_007913091.1"/>
</dbReference>
<dbReference type="HOGENOM" id="CLU_052827_4_2_1"/>
<keyword evidence="4" id="KW-1185">Reference proteome</keyword>
<dbReference type="InterPro" id="IPR052061">
    <property type="entry name" value="PTE-AB_protein"/>
</dbReference>
<protein>
    <submittedName>
        <fullName evidence="3">Putative thioesterase thiol ester dehydrase-isomerase protein</fullName>
    </submittedName>
</protein>
<feature type="region of interest" description="Disordered" evidence="1">
    <location>
        <begin position="30"/>
        <end position="50"/>
    </location>
</feature>